<comment type="caution">
    <text evidence="2">The sequence shown here is derived from an EMBL/GenBank/DDBJ whole genome shotgun (WGS) entry which is preliminary data.</text>
</comment>
<gene>
    <name evidence="2" type="ORF">chiPu_0018088</name>
</gene>
<dbReference type="PANTHER" id="PTHR15696:SF0">
    <property type="entry name" value="TELOMERASE-BINDING PROTEIN EST1A"/>
    <property type="match status" value="1"/>
</dbReference>
<dbReference type="Gene3D" id="3.40.50.1010">
    <property type="entry name" value="5'-nuclease"/>
    <property type="match status" value="1"/>
</dbReference>
<keyword evidence="3" id="KW-1185">Reference proteome</keyword>
<dbReference type="EMBL" id="BEZZ01001464">
    <property type="protein sequence ID" value="GCC18842.1"/>
    <property type="molecule type" value="Genomic_DNA"/>
</dbReference>
<dbReference type="GO" id="GO:0000184">
    <property type="term" value="P:nuclear-transcribed mRNA catabolic process, nonsense-mediated decay"/>
    <property type="evidence" value="ECO:0007669"/>
    <property type="project" value="TreeGrafter"/>
</dbReference>
<accession>A0A401RL19</accession>
<protein>
    <recommendedName>
        <fullName evidence="1">PIN domain-containing protein</fullName>
    </recommendedName>
</protein>
<dbReference type="Pfam" id="PF13638">
    <property type="entry name" value="PIN_4"/>
    <property type="match status" value="1"/>
</dbReference>
<dbReference type="InterPro" id="IPR002716">
    <property type="entry name" value="PIN_dom"/>
</dbReference>
<organism evidence="2 3">
    <name type="scientific">Chiloscyllium punctatum</name>
    <name type="common">Brownbanded bambooshark</name>
    <name type="synonym">Hemiscyllium punctatum</name>
    <dbReference type="NCBI Taxonomy" id="137246"/>
    <lineage>
        <taxon>Eukaryota</taxon>
        <taxon>Metazoa</taxon>
        <taxon>Chordata</taxon>
        <taxon>Craniata</taxon>
        <taxon>Vertebrata</taxon>
        <taxon>Chondrichthyes</taxon>
        <taxon>Elasmobranchii</taxon>
        <taxon>Galeomorphii</taxon>
        <taxon>Galeoidea</taxon>
        <taxon>Orectolobiformes</taxon>
        <taxon>Hemiscylliidae</taxon>
        <taxon>Chiloscyllium</taxon>
    </lineage>
</organism>
<evidence type="ECO:0000313" key="2">
    <source>
        <dbReference type="EMBL" id="GCC18842.1"/>
    </source>
</evidence>
<evidence type="ECO:0000259" key="1">
    <source>
        <dbReference type="Pfam" id="PF13638"/>
    </source>
</evidence>
<name>A0A401RL19_CHIPU</name>
<dbReference type="PANTHER" id="PTHR15696">
    <property type="entry name" value="SMG-7 SUPPRESSOR WITH MORPHOLOGICAL EFFECT ON GENITALIA PROTEIN 7"/>
    <property type="match status" value="1"/>
</dbReference>
<sequence>MAVVIGVHTAVATVQQPEPLKQEYGHPAKINSEVIAADCKRVTVLKYFLEALCGQEEPLLAFKGGKYVSMAPIPDSLGKEDGSQQGKQLEDQEEDVIIEEYEGQSSEPDGSEGEDDIKELRAKKQALTKRFAEQQRRQEKIQAVLEDQTFKRQIEIEITPVFLVPDTNGFIDHLPSLVRLLDCKLYIIVVPLIVINELDGLAKGQDTDYHGGNHAKLVQERAKKAIDFLEQKFESRDSCLRALTSRGNELESIAFRSEDTTGQQNSSGSAGATFQEGQSPFCIFIHLRASSVRTVSLIPSHTHLEIVIKSRNDE</sequence>
<proteinExistence type="predicted"/>
<feature type="domain" description="PIN" evidence="1">
    <location>
        <begin position="163"/>
        <end position="250"/>
    </location>
</feature>
<evidence type="ECO:0000313" key="3">
    <source>
        <dbReference type="Proteomes" id="UP000287033"/>
    </source>
</evidence>
<dbReference type="GO" id="GO:0070034">
    <property type="term" value="F:telomerase RNA binding"/>
    <property type="evidence" value="ECO:0007669"/>
    <property type="project" value="TreeGrafter"/>
</dbReference>
<dbReference type="Proteomes" id="UP000287033">
    <property type="component" value="Unassembled WGS sequence"/>
</dbReference>
<dbReference type="InterPro" id="IPR045153">
    <property type="entry name" value="Est1/Ebs1-like"/>
</dbReference>
<dbReference type="AlphaFoldDB" id="A0A401RL19"/>
<dbReference type="GO" id="GO:0005697">
    <property type="term" value="C:telomerase holoenzyme complex"/>
    <property type="evidence" value="ECO:0007669"/>
    <property type="project" value="TreeGrafter"/>
</dbReference>
<dbReference type="OrthoDB" id="2017974at2759"/>
<reference evidence="2 3" key="1">
    <citation type="journal article" date="2018" name="Nat. Ecol. Evol.">
        <title>Shark genomes provide insights into elasmobranch evolution and the origin of vertebrates.</title>
        <authorList>
            <person name="Hara Y"/>
            <person name="Yamaguchi K"/>
            <person name="Onimaru K"/>
            <person name="Kadota M"/>
            <person name="Koyanagi M"/>
            <person name="Keeley SD"/>
            <person name="Tatsumi K"/>
            <person name="Tanaka K"/>
            <person name="Motone F"/>
            <person name="Kageyama Y"/>
            <person name="Nozu R"/>
            <person name="Adachi N"/>
            <person name="Nishimura O"/>
            <person name="Nakagawa R"/>
            <person name="Tanegashima C"/>
            <person name="Kiyatake I"/>
            <person name="Matsumoto R"/>
            <person name="Murakumo K"/>
            <person name="Nishida K"/>
            <person name="Terakita A"/>
            <person name="Kuratani S"/>
            <person name="Sato K"/>
            <person name="Hyodo S Kuraku.S."/>
        </authorList>
    </citation>
    <scope>NUCLEOTIDE SEQUENCE [LARGE SCALE GENOMIC DNA]</scope>
</reference>
<dbReference type="STRING" id="137246.A0A401RL19"/>
<dbReference type="GO" id="GO:0042162">
    <property type="term" value="F:telomeric DNA binding"/>
    <property type="evidence" value="ECO:0007669"/>
    <property type="project" value="TreeGrafter"/>
</dbReference>